<evidence type="ECO:0000256" key="11">
    <source>
        <dbReference type="HAMAP-Rule" id="MF_00109"/>
    </source>
</evidence>
<reference evidence="12 13" key="1">
    <citation type="submission" date="2021-11" db="EMBL/GenBank/DDBJ databases">
        <authorList>
            <person name="Depoorter E."/>
        </authorList>
    </citation>
    <scope>NUCLEOTIDE SEQUENCE [LARGE SCALE GENOMIC DNA]</scope>
    <source>
        <strain evidence="12 13">LMG 24289</strain>
    </source>
</reference>
<comment type="caution">
    <text evidence="11">Lacks conserved residue(s) required for the propagation of feature annotation.</text>
</comment>
<comment type="caution">
    <text evidence="12">The sequence shown here is derived from an EMBL/GenBank/DDBJ whole genome shotgun (WGS) entry which is preliminary data.</text>
</comment>
<dbReference type="SUPFAM" id="SSF52540">
    <property type="entry name" value="P-loop containing nucleoside triphosphate hydrolases"/>
    <property type="match status" value="1"/>
</dbReference>
<evidence type="ECO:0000256" key="10">
    <source>
        <dbReference type="ARBA" id="ARBA00048567"/>
    </source>
</evidence>
<evidence type="ECO:0000256" key="1">
    <source>
        <dbReference type="ARBA" id="ARBA00004842"/>
    </source>
</evidence>
<evidence type="ECO:0000256" key="4">
    <source>
        <dbReference type="ARBA" id="ARBA00022605"/>
    </source>
</evidence>
<keyword evidence="7 11" id="KW-0418">Kinase</keyword>
<comment type="similarity">
    <text evidence="2 11">Belongs to the shikimate kinase family.</text>
</comment>
<dbReference type="EC" id="2.7.1.71" evidence="3 11"/>
<dbReference type="PANTHER" id="PTHR21087">
    <property type="entry name" value="SHIKIMATE KINASE"/>
    <property type="match status" value="1"/>
</dbReference>
<feature type="binding site" evidence="11">
    <location>
        <position position="14"/>
    </location>
    <ligand>
        <name>Mg(2+)</name>
        <dbReference type="ChEBI" id="CHEBI:18420"/>
    </ligand>
</feature>
<dbReference type="RefSeq" id="WP_230096929.1">
    <property type="nucleotide sequence ID" value="NZ_CAKKNS010000005.1"/>
</dbReference>
<dbReference type="InterPro" id="IPR031322">
    <property type="entry name" value="Shikimate/glucono_kinase"/>
</dbReference>
<dbReference type="Gene3D" id="3.40.50.300">
    <property type="entry name" value="P-loop containing nucleotide triphosphate hydrolases"/>
    <property type="match status" value="1"/>
</dbReference>
<dbReference type="InterPro" id="IPR023000">
    <property type="entry name" value="Shikimate_kinase_CS"/>
</dbReference>
<dbReference type="GO" id="GO:0004765">
    <property type="term" value="F:shikimate kinase activity"/>
    <property type="evidence" value="ECO:0007669"/>
    <property type="project" value="UniProtKB-EC"/>
</dbReference>
<comment type="catalytic activity">
    <reaction evidence="10 11">
        <text>shikimate + ATP = 3-phosphoshikimate + ADP + H(+)</text>
        <dbReference type="Rhea" id="RHEA:13121"/>
        <dbReference type="ChEBI" id="CHEBI:15378"/>
        <dbReference type="ChEBI" id="CHEBI:30616"/>
        <dbReference type="ChEBI" id="CHEBI:36208"/>
        <dbReference type="ChEBI" id="CHEBI:145989"/>
        <dbReference type="ChEBI" id="CHEBI:456216"/>
        <dbReference type="EC" id="2.7.1.71"/>
    </reaction>
</comment>
<organism evidence="12 13">
    <name type="scientific">Periweissella fabaria</name>
    <dbReference type="NCBI Taxonomy" id="546157"/>
    <lineage>
        <taxon>Bacteria</taxon>
        <taxon>Bacillati</taxon>
        <taxon>Bacillota</taxon>
        <taxon>Bacilli</taxon>
        <taxon>Lactobacillales</taxon>
        <taxon>Lactobacillaceae</taxon>
        <taxon>Periweissella</taxon>
    </lineage>
</organism>
<dbReference type="Pfam" id="PF01202">
    <property type="entry name" value="SKI"/>
    <property type="match status" value="1"/>
</dbReference>
<accession>A0ABN8BL40</accession>
<dbReference type="PROSITE" id="PS01128">
    <property type="entry name" value="SHIKIMATE_KINASE"/>
    <property type="match status" value="1"/>
</dbReference>
<feature type="binding site" evidence="11">
    <location>
        <position position="78"/>
    </location>
    <ligand>
        <name>substrate</name>
    </ligand>
</feature>
<dbReference type="PANTHER" id="PTHR21087:SF16">
    <property type="entry name" value="SHIKIMATE KINASE 1, CHLOROPLASTIC"/>
    <property type="match status" value="1"/>
</dbReference>
<keyword evidence="13" id="KW-1185">Reference proteome</keyword>
<evidence type="ECO:0000256" key="7">
    <source>
        <dbReference type="ARBA" id="ARBA00022777"/>
    </source>
</evidence>
<keyword evidence="11" id="KW-0479">Metal-binding</keyword>
<evidence type="ECO:0000256" key="3">
    <source>
        <dbReference type="ARBA" id="ARBA00012154"/>
    </source>
</evidence>
<feature type="binding site" evidence="11">
    <location>
        <position position="118"/>
    </location>
    <ligand>
        <name>ATP</name>
        <dbReference type="ChEBI" id="CHEBI:30616"/>
    </ligand>
</feature>
<sequence length="173" mass="19481">MQIILVGFMGVGKTTVGQLLAQQLGQPFVDLDYEFTMTMGATPGTYMHQFSEEQFRIAEYQILKKQLAKPNAVISSGGGIVTLPISRELMTDSNYFVVYLVSDFEVNIKRLIGDTNARPLVTKLSRNDLHHLWQMRQKHYHTVADLSIDTNGKTPTTIVEQIINKLNRGKTHG</sequence>
<protein>
    <recommendedName>
        <fullName evidence="3 11">Shikimate kinase</fullName>
        <shortName evidence="11">SK</shortName>
        <ecNumber evidence="3 11">2.7.1.71</ecNumber>
    </recommendedName>
</protein>
<dbReference type="CDD" id="cd00464">
    <property type="entry name" value="SK"/>
    <property type="match status" value="1"/>
</dbReference>
<dbReference type="EMBL" id="CAKKNS010000005">
    <property type="protein sequence ID" value="CAH0416889.1"/>
    <property type="molecule type" value="Genomic_DNA"/>
</dbReference>
<name>A0ABN8BL40_9LACO</name>
<keyword evidence="6 11" id="KW-0547">Nucleotide-binding</keyword>
<dbReference type="PRINTS" id="PR01100">
    <property type="entry name" value="SHIKIMTKNASE"/>
</dbReference>
<comment type="function">
    <text evidence="11">Catalyzes the specific phosphorylation of the 3-hydroxyl group of shikimic acid using ATP as a cosubstrate.</text>
</comment>
<keyword evidence="9 11" id="KW-0057">Aromatic amino acid biosynthesis</keyword>
<dbReference type="InterPro" id="IPR000623">
    <property type="entry name" value="Shikimate_kinase/TSH1"/>
</dbReference>
<dbReference type="HAMAP" id="MF_00109">
    <property type="entry name" value="Shikimate_kinase"/>
    <property type="match status" value="1"/>
</dbReference>
<keyword evidence="8 11" id="KW-0067">ATP-binding</keyword>
<proteinExistence type="inferred from homology"/>
<evidence type="ECO:0000256" key="9">
    <source>
        <dbReference type="ARBA" id="ARBA00023141"/>
    </source>
</evidence>
<comment type="pathway">
    <text evidence="1 11">Metabolic intermediate biosynthesis; chorismate biosynthesis; chorismate from D-erythrose 4-phosphate and phosphoenolpyruvate: step 5/7.</text>
</comment>
<feature type="binding site" evidence="11">
    <location>
        <begin position="10"/>
        <end position="15"/>
    </location>
    <ligand>
        <name>ATP</name>
        <dbReference type="ChEBI" id="CHEBI:30616"/>
    </ligand>
</feature>
<keyword evidence="11" id="KW-0963">Cytoplasm</keyword>
<evidence type="ECO:0000313" key="13">
    <source>
        <dbReference type="Proteomes" id="UP000789707"/>
    </source>
</evidence>
<gene>
    <name evidence="12" type="primary">aroK_2</name>
    <name evidence="11" type="synonym">aroK</name>
    <name evidence="12" type="ORF">WFA24289_01205</name>
</gene>
<evidence type="ECO:0000256" key="6">
    <source>
        <dbReference type="ARBA" id="ARBA00022741"/>
    </source>
</evidence>
<keyword evidence="11" id="KW-0460">Magnesium</keyword>
<evidence type="ECO:0000256" key="5">
    <source>
        <dbReference type="ARBA" id="ARBA00022679"/>
    </source>
</evidence>
<evidence type="ECO:0000313" key="12">
    <source>
        <dbReference type="EMBL" id="CAH0416889.1"/>
    </source>
</evidence>
<comment type="subunit">
    <text evidence="11">Monomer.</text>
</comment>
<dbReference type="Proteomes" id="UP000789707">
    <property type="component" value="Unassembled WGS sequence"/>
</dbReference>
<evidence type="ECO:0000256" key="8">
    <source>
        <dbReference type="ARBA" id="ARBA00022840"/>
    </source>
</evidence>
<evidence type="ECO:0000256" key="2">
    <source>
        <dbReference type="ARBA" id="ARBA00006997"/>
    </source>
</evidence>
<dbReference type="InterPro" id="IPR027417">
    <property type="entry name" value="P-loop_NTPase"/>
</dbReference>
<feature type="binding site" evidence="11">
    <location>
        <position position="32"/>
    </location>
    <ligand>
        <name>substrate</name>
    </ligand>
</feature>
<comment type="cofactor">
    <cofactor evidence="11">
        <name>Mg(2+)</name>
        <dbReference type="ChEBI" id="CHEBI:18420"/>
    </cofactor>
    <text evidence="11">Binds 1 Mg(2+) ion per subunit.</text>
</comment>
<keyword evidence="5 11" id="KW-0808">Transferase</keyword>
<feature type="binding site" evidence="11">
    <location>
        <position position="56"/>
    </location>
    <ligand>
        <name>substrate</name>
    </ligand>
</feature>
<feature type="binding site" evidence="11">
    <location>
        <position position="136"/>
    </location>
    <ligand>
        <name>substrate</name>
    </ligand>
</feature>
<keyword evidence="4 11" id="KW-0028">Amino-acid biosynthesis</keyword>
<comment type="subcellular location">
    <subcellularLocation>
        <location evidence="11">Cytoplasm</location>
    </subcellularLocation>
</comment>